<dbReference type="Pfam" id="PF20180">
    <property type="entry name" value="UQCC2_CBP6"/>
    <property type="match status" value="1"/>
</dbReference>
<protein>
    <submittedName>
        <fullName evidence="1">LANO_0G10968g1_1</fullName>
    </submittedName>
</protein>
<dbReference type="InterPro" id="IPR037653">
    <property type="entry name" value="Cbp6"/>
</dbReference>
<dbReference type="PANTHER" id="PTHR28250:SF1">
    <property type="entry name" value="CYTOCHROME B PRE-MRNA-PROCESSING PROTEIN 6"/>
    <property type="match status" value="1"/>
</dbReference>
<sequence length="156" mass="17776">MSGMIREAAKQLVRSLEKLPEERVKHIVSLKGSQLERYKYIAGLETGSQGSKQKPSLQDIKDIINRTSGPLGLQKDTLKKAQDVIPEEQFTAETIQEQAQSLNTILSNKYRDYYSVGDKLLKPQGNPVYYQRLMDEIEGKKKETFWTAMRTVVLGK</sequence>
<dbReference type="GO" id="GO:0043022">
    <property type="term" value="F:ribosome binding"/>
    <property type="evidence" value="ECO:0007669"/>
    <property type="project" value="InterPro"/>
</dbReference>
<keyword evidence="2" id="KW-1185">Reference proteome</keyword>
<dbReference type="GO" id="GO:0061671">
    <property type="term" value="C:Cbp3p-Cbp6 complex"/>
    <property type="evidence" value="ECO:0007669"/>
    <property type="project" value="InterPro"/>
</dbReference>
<dbReference type="OrthoDB" id="2107880at2759"/>
<evidence type="ECO:0000313" key="2">
    <source>
        <dbReference type="Proteomes" id="UP000189911"/>
    </source>
</evidence>
<dbReference type="PANTHER" id="PTHR28250">
    <property type="entry name" value="CYTOCHROME B PRE-MRNA-PROCESSING PROTEIN 6"/>
    <property type="match status" value="1"/>
</dbReference>
<evidence type="ECO:0000313" key="1">
    <source>
        <dbReference type="EMBL" id="SCV04562.1"/>
    </source>
</evidence>
<dbReference type="AlphaFoldDB" id="A0A1G4KJ28"/>
<dbReference type="Proteomes" id="UP000189911">
    <property type="component" value="Chromosome G"/>
</dbReference>
<dbReference type="GO" id="GO:0034551">
    <property type="term" value="P:mitochondrial respiratory chain complex III assembly"/>
    <property type="evidence" value="ECO:0007669"/>
    <property type="project" value="TreeGrafter"/>
</dbReference>
<dbReference type="EMBL" id="LT598453">
    <property type="protein sequence ID" value="SCV04562.1"/>
    <property type="molecule type" value="Genomic_DNA"/>
</dbReference>
<proteinExistence type="predicted"/>
<reference evidence="2" key="1">
    <citation type="submission" date="2016-03" db="EMBL/GenBank/DDBJ databases">
        <authorList>
            <person name="Devillers Hugo."/>
        </authorList>
    </citation>
    <scope>NUCLEOTIDE SEQUENCE [LARGE SCALE GENOMIC DNA]</scope>
</reference>
<gene>
    <name evidence="1" type="ORF">LANO_0G10968G</name>
</gene>
<name>A0A1G4KJ28_9SACH</name>
<accession>A0A1G4KJ28</accession>
<organism evidence="1 2">
    <name type="scientific">Lachancea nothofagi CBS 11611</name>
    <dbReference type="NCBI Taxonomy" id="1266666"/>
    <lineage>
        <taxon>Eukaryota</taxon>
        <taxon>Fungi</taxon>
        <taxon>Dikarya</taxon>
        <taxon>Ascomycota</taxon>
        <taxon>Saccharomycotina</taxon>
        <taxon>Saccharomycetes</taxon>
        <taxon>Saccharomycetales</taxon>
        <taxon>Saccharomycetaceae</taxon>
        <taxon>Lachancea</taxon>
    </lineage>
</organism>